<dbReference type="Proteomes" id="UP000004994">
    <property type="component" value="Chromosome 11"/>
</dbReference>
<evidence type="ECO:0000256" key="1">
    <source>
        <dbReference type="ARBA" id="ARBA00004123"/>
    </source>
</evidence>
<keyword evidence="5" id="KW-0539">Nucleus</keyword>
<evidence type="ECO:0000313" key="8">
    <source>
        <dbReference type="Proteomes" id="UP000004994"/>
    </source>
</evidence>
<keyword evidence="3" id="KW-0238">DNA-binding</keyword>
<evidence type="ECO:0000256" key="2">
    <source>
        <dbReference type="ARBA" id="ARBA00023015"/>
    </source>
</evidence>
<evidence type="ECO:0000256" key="3">
    <source>
        <dbReference type="ARBA" id="ARBA00023125"/>
    </source>
</evidence>
<dbReference type="Gramene" id="Solyc11g032137.1.1">
    <property type="protein sequence ID" value="Solyc11g032137.1.1"/>
    <property type="gene ID" value="Solyc11g032137.1"/>
</dbReference>
<sequence>MVIFFLYNHHLCNQLNNPAVGIWATLCLIYGFKRELYLRKHYSKIGSYNFTPSLNKLRSFTVVGTFLQQNIEFSELNYQISSSRSPHIVEDTILSTALLLNSNMKV</sequence>
<reference evidence="7" key="1">
    <citation type="journal article" date="2012" name="Nature">
        <title>The tomato genome sequence provides insights into fleshy fruit evolution.</title>
        <authorList>
            <consortium name="Tomato Genome Consortium"/>
        </authorList>
    </citation>
    <scope>NUCLEOTIDE SEQUENCE [LARGE SCALE GENOMIC DNA]</scope>
    <source>
        <strain evidence="7">cv. Heinz 1706</strain>
    </source>
</reference>
<dbReference type="SUPFAM" id="SSF54171">
    <property type="entry name" value="DNA-binding domain"/>
    <property type="match status" value="1"/>
</dbReference>
<keyword evidence="6" id="KW-0812">Transmembrane</keyword>
<protein>
    <submittedName>
        <fullName evidence="7">Uncharacterized protein</fullName>
    </submittedName>
</protein>
<keyword evidence="6" id="KW-0472">Membrane</keyword>
<dbReference type="GO" id="GO:0005634">
    <property type="term" value="C:nucleus"/>
    <property type="evidence" value="ECO:0007669"/>
    <property type="project" value="UniProtKB-SubCell"/>
</dbReference>
<keyword evidence="4" id="KW-0804">Transcription</keyword>
<evidence type="ECO:0000256" key="6">
    <source>
        <dbReference type="SAM" id="Phobius"/>
    </source>
</evidence>
<evidence type="ECO:0000256" key="5">
    <source>
        <dbReference type="ARBA" id="ARBA00023242"/>
    </source>
</evidence>
<dbReference type="AlphaFoldDB" id="A0A3Q7JLH2"/>
<evidence type="ECO:0000256" key="4">
    <source>
        <dbReference type="ARBA" id="ARBA00023163"/>
    </source>
</evidence>
<keyword evidence="6" id="KW-1133">Transmembrane helix</keyword>
<evidence type="ECO:0000313" key="7">
    <source>
        <dbReference type="EnsemblPlants" id="Solyc11g032137.1.1"/>
    </source>
</evidence>
<dbReference type="GO" id="GO:0003677">
    <property type="term" value="F:DNA binding"/>
    <property type="evidence" value="ECO:0007669"/>
    <property type="project" value="UniProtKB-KW"/>
</dbReference>
<name>A0A3Q7JLH2_SOLLC</name>
<keyword evidence="2" id="KW-0805">Transcription regulation</keyword>
<organism evidence="7">
    <name type="scientific">Solanum lycopersicum</name>
    <name type="common">Tomato</name>
    <name type="synonym">Lycopersicon esculentum</name>
    <dbReference type="NCBI Taxonomy" id="4081"/>
    <lineage>
        <taxon>Eukaryota</taxon>
        <taxon>Viridiplantae</taxon>
        <taxon>Streptophyta</taxon>
        <taxon>Embryophyta</taxon>
        <taxon>Tracheophyta</taxon>
        <taxon>Spermatophyta</taxon>
        <taxon>Magnoliopsida</taxon>
        <taxon>eudicotyledons</taxon>
        <taxon>Gunneridae</taxon>
        <taxon>Pentapetalae</taxon>
        <taxon>asterids</taxon>
        <taxon>lamiids</taxon>
        <taxon>Solanales</taxon>
        <taxon>Solanaceae</taxon>
        <taxon>Solanoideae</taxon>
        <taxon>Solaneae</taxon>
        <taxon>Solanum</taxon>
        <taxon>Solanum subgen. Lycopersicon</taxon>
    </lineage>
</organism>
<dbReference type="InterPro" id="IPR016177">
    <property type="entry name" value="DNA-bd_dom_sf"/>
</dbReference>
<feature type="transmembrane region" description="Helical" evidence="6">
    <location>
        <begin position="15"/>
        <end position="32"/>
    </location>
</feature>
<comment type="subcellular location">
    <subcellularLocation>
        <location evidence="1">Nucleus</location>
    </subcellularLocation>
</comment>
<dbReference type="InParanoid" id="A0A3Q7JLH2"/>
<dbReference type="EnsemblPlants" id="Solyc11g032137.1.1">
    <property type="protein sequence ID" value="Solyc11g032137.1.1"/>
    <property type="gene ID" value="Solyc11g032137.1"/>
</dbReference>
<reference evidence="7" key="2">
    <citation type="submission" date="2019-01" db="UniProtKB">
        <authorList>
            <consortium name="EnsemblPlants"/>
        </authorList>
    </citation>
    <scope>IDENTIFICATION</scope>
    <source>
        <strain evidence="7">cv. Heinz 1706</strain>
    </source>
</reference>
<keyword evidence="8" id="KW-1185">Reference proteome</keyword>
<accession>A0A3Q7JLH2</accession>
<proteinExistence type="predicted"/>
<dbReference type="STRING" id="4081.A0A3Q7JLH2"/>